<feature type="transmembrane region" description="Helical" evidence="1">
    <location>
        <begin position="12"/>
        <end position="37"/>
    </location>
</feature>
<feature type="transmembrane region" description="Helical" evidence="1">
    <location>
        <begin position="90"/>
        <end position="111"/>
    </location>
</feature>
<keyword evidence="1" id="KW-1133">Transmembrane helix</keyword>
<keyword evidence="1" id="KW-0812">Transmembrane</keyword>
<keyword evidence="3" id="KW-1185">Reference proteome</keyword>
<feature type="transmembrane region" description="Helical" evidence="1">
    <location>
        <begin position="352"/>
        <end position="372"/>
    </location>
</feature>
<evidence type="ECO:0000313" key="3">
    <source>
        <dbReference type="Proteomes" id="UP000996601"/>
    </source>
</evidence>
<proteinExistence type="predicted"/>
<dbReference type="RefSeq" id="WP_256115029.1">
    <property type="nucleotide sequence ID" value="NZ_WHSB02000001.1"/>
</dbReference>
<protein>
    <submittedName>
        <fullName evidence="2">Uncharacterized protein</fullName>
    </submittedName>
</protein>
<sequence>MRDFSTKKADFFYLFSLVAIVGSCILVMILSLTYTFLAEAAADDYCSAGLPQTAGFWYSYATLQYSQWTGRWLAMSIYPYVFPRLGIDTINYSVFLLLAPLMSLASFYIMARVILSPLINRTTSVFISLAITAIFWAYMPSIGELWYWATGIVEYQLPFFLLVIASASLLAVTRGLYSKNMDLLLTGVAMVSAVALSGLNELLGLYFVAFCALQLILAILRSDRRTTVLFAIVFLAAVVAWYISVSAPGNAVRSAGEFPNSMRLVPAILAFLYDPEHSFIAWIINPALIFLTIALLAHMGREGSQVSSAPEGANPQHRILHLPIFLCIALLAWFCGRFVVSFAQGTILPGRVSNVLFAVFIASVLLLLPSALRWLSGRSAGPVNWPKQTSAIALLLLSMSLIAAPNTSAAINDLRFNFAEYRPVIEARKAEVRNAPDDADLTFRRLSRPPRLFFKPELTGDPDYWENKCYAKYYGVKSVKVVGE</sequence>
<organism evidence="2 3">
    <name type="scientific">Shinella lacus</name>
    <dbReference type="NCBI Taxonomy" id="2654216"/>
    <lineage>
        <taxon>Bacteria</taxon>
        <taxon>Pseudomonadati</taxon>
        <taxon>Pseudomonadota</taxon>
        <taxon>Alphaproteobacteria</taxon>
        <taxon>Hyphomicrobiales</taxon>
        <taxon>Rhizobiaceae</taxon>
        <taxon>Shinella</taxon>
    </lineage>
</organism>
<reference evidence="2" key="1">
    <citation type="submission" date="2021-07" db="EMBL/GenBank/DDBJ databases">
        <title>Shinella sp. nov., a novel member of the genus Shinella from water.</title>
        <authorList>
            <person name="Deng Y."/>
        </authorList>
    </citation>
    <scope>NUCLEOTIDE SEQUENCE</scope>
    <source>
        <strain evidence="2">CPCC 100929</strain>
    </source>
</reference>
<dbReference type="InterPro" id="IPR045691">
    <property type="entry name" value="DUF6056"/>
</dbReference>
<feature type="transmembrane region" description="Helical" evidence="1">
    <location>
        <begin position="118"/>
        <end position="139"/>
    </location>
</feature>
<evidence type="ECO:0000313" key="2">
    <source>
        <dbReference type="EMBL" id="MCQ4628943.1"/>
    </source>
</evidence>
<dbReference type="Pfam" id="PF19528">
    <property type="entry name" value="DUF6056"/>
    <property type="match status" value="1"/>
</dbReference>
<gene>
    <name evidence="2" type="ORF">GB927_002770</name>
</gene>
<evidence type="ECO:0000256" key="1">
    <source>
        <dbReference type="SAM" id="Phobius"/>
    </source>
</evidence>
<feature type="transmembrane region" description="Helical" evidence="1">
    <location>
        <begin position="145"/>
        <end position="171"/>
    </location>
</feature>
<dbReference type="PROSITE" id="PS51257">
    <property type="entry name" value="PROKAR_LIPOPROTEIN"/>
    <property type="match status" value="1"/>
</dbReference>
<feature type="transmembrane region" description="Helical" evidence="1">
    <location>
        <begin position="279"/>
        <end position="298"/>
    </location>
</feature>
<dbReference type="EMBL" id="WHSB02000001">
    <property type="protein sequence ID" value="MCQ4628943.1"/>
    <property type="molecule type" value="Genomic_DNA"/>
</dbReference>
<feature type="transmembrane region" description="Helical" evidence="1">
    <location>
        <begin position="205"/>
        <end position="220"/>
    </location>
</feature>
<name>A0ABT1R195_9HYPH</name>
<accession>A0ABT1R195</accession>
<comment type="caution">
    <text evidence="2">The sequence shown here is derived from an EMBL/GenBank/DDBJ whole genome shotgun (WGS) entry which is preliminary data.</text>
</comment>
<dbReference type="Proteomes" id="UP000996601">
    <property type="component" value="Unassembled WGS sequence"/>
</dbReference>
<feature type="transmembrane region" description="Helical" evidence="1">
    <location>
        <begin position="227"/>
        <end position="244"/>
    </location>
</feature>
<feature type="transmembrane region" description="Helical" evidence="1">
    <location>
        <begin position="319"/>
        <end position="340"/>
    </location>
</feature>
<feature type="transmembrane region" description="Helical" evidence="1">
    <location>
        <begin position="392"/>
        <end position="411"/>
    </location>
</feature>
<keyword evidence="1" id="KW-0472">Membrane</keyword>